<accession>A0A2Z2HAZ5</accession>
<dbReference type="Gene3D" id="3.40.630.30">
    <property type="match status" value="1"/>
</dbReference>
<dbReference type="InterPro" id="IPR041496">
    <property type="entry name" value="YitH/HolE_GNAT"/>
</dbReference>
<dbReference type="Pfam" id="PF13508">
    <property type="entry name" value="Acetyltransf_7"/>
    <property type="match status" value="1"/>
</dbReference>
<evidence type="ECO:0000259" key="1">
    <source>
        <dbReference type="PROSITE" id="PS51186"/>
    </source>
</evidence>
<proteinExistence type="predicted"/>
<feature type="domain" description="N-acetyltransferase" evidence="1">
    <location>
        <begin position="17"/>
        <end position="151"/>
    </location>
</feature>
<dbReference type="InterPro" id="IPR052729">
    <property type="entry name" value="Acyl/Acetyltrans_Enzymes"/>
</dbReference>
<dbReference type="CDD" id="cd04301">
    <property type="entry name" value="NAT_SF"/>
    <property type="match status" value="1"/>
</dbReference>
<dbReference type="OrthoDB" id="510731at2"/>
<dbReference type="InterPro" id="IPR016181">
    <property type="entry name" value="Acyl_CoA_acyltransferase"/>
</dbReference>
<dbReference type="InterPro" id="IPR000182">
    <property type="entry name" value="GNAT_dom"/>
</dbReference>
<dbReference type="PANTHER" id="PTHR47237">
    <property type="entry name" value="SLL0310 PROTEIN"/>
    <property type="match status" value="1"/>
</dbReference>
<dbReference type="RefSeq" id="WP_086621357.1">
    <property type="nucleotide sequence ID" value="NZ_CP021323.1"/>
</dbReference>
<dbReference type="Gene3D" id="3.40.630.90">
    <property type="match status" value="1"/>
</dbReference>
<evidence type="ECO:0000313" key="2">
    <source>
        <dbReference type="EMBL" id="ARS52600.1"/>
    </source>
</evidence>
<gene>
    <name evidence="2" type="ORF">B9G99_06670</name>
</gene>
<dbReference type="SUPFAM" id="SSF55729">
    <property type="entry name" value="Acyl-CoA N-acyltransferases (Nat)"/>
    <property type="match status" value="1"/>
</dbReference>
<organism evidence="2 3">
    <name type="scientific">Kushneria konosiri</name>
    <dbReference type="NCBI Taxonomy" id="698828"/>
    <lineage>
        <taxon>Bacteria</taxon>
        <taxon>Pseudomonadati</taxon>
        <taxon>Pseudomonadota</taxon>
        <taxon>Gammaproteobacteria</taxon>
        <taxon>Oceanospirillales</taxon>
        <taxon>Halomonadaceae</taxon>
        <taxon>Kushneria</taxon>
    </lineage>
</organism>
<dbReference type="PANTHER" id="PTHR47237:SF2">
    <property type="entry name" value="BLL4206 PROTEIN"/>
    <property type="match status" value="1"/>
</dbReference>
<name>A0A2Z2HAZ5_9GAMM</name>
<evidence type="ECO:0000313" key="3">
    <source>
        <dbReference type="Proteomes" id="UP000250025"/>
    </source>
</evidence>
<protein>
    <recommendedName>
        <fullName evidence="1">N-acetyltransferase domain-containing protein</fullName>
    </recommendedName>
</protein>
<keyword evidence="3" id="KW-1185">Reference proteome</keyword>
<dbReference type="Proteomes" id="UP000250025">
    <property type="component" value="Chromosome"/>
</dbReference>
<dbReference type="GO" id="GO:0016747">
    <property type="term" value="F:acyltransferase activity, transferring groups other than amino-acyl groups"/>
    <property type="evidence" value="ECO:0007669"/>
    <property type="project" value="InterPro"/>
</dbReference>
<sequence length="284" mass="31250">MSQSSTTRPVDPPQEVFNWRAFQERDIDAARALSSRLGWPHRHEDWATSLAIGEGVAVENAEGRLVGTGFCFNQGHMATLGLVIIDDDWQGRGLGREMMTRLMGLVGERTLQLVATEAGAPLYIKLGFRPCSTIHQYQGHVTATVNVPAIPGMRALRDSDRELITAMAPLNPVHVETVRQADDGVVIEEDGHLVGVALRRLYGRGDHIGPVMAQTPERARALMAFLLSRAHGRFVRLDLVAPEDDRILLEAGLACVNRVERMRRGPEINDGPLTRFGLINQALG</sequence>
<reference evidence="2 3" key="1">
    <citation type="journal article" date="2017" name="Int. J. Syst. Evol. Microbiol.">
        <title>Kushneria konosiri sp. nov., isolated from the Korean salt-fermented seafood Daemi-jeot.</title>
        <authorList>
            <person name="Yun J.H."/>
            <person name="Park S.K."/>
            <person name="Lee J.Y."/>
            <person name="Jung M.J."/>
            <person name="Bae J.W."/>
        </authorList>
    </citation>
    <scope>NUCLEOTIDE SEQUENCE [LARGE SCALE GENOMIC DNA]</scope>
    <source>
        <strain evidence="2 3">X49</strain>
    </source>
</reference>
<dbReference type="EMBL" id="CP021323">
    <property type="protein sequence ID" value="ARS52600.1"/>
    <property type="molecule type" value="Genomic_DNA"/>
</dbReference>
<dbReference type="Pfam" id="PF18014">
    <property type="entry name" value="Acetyltransf_18"/>
    <property type="match status" value="1"/>
</dbReference>
<dbReference type="PROSITE" id="PS51186">
    <property type="entry name" value="GNAT"/>
    <property type="match status" value="1"/>
</dbReference>
<dbReference type="AlphaFoldDB" id="A0A2Z2HAZ5"/>
<dbReference type="KEGG" id="kus:B9G99_06670"/>